<dbReference type="GO" id="GO:0003677">
    <property type="term" value="F:DNA binding"/>
    <property type="evidence" value="ECO:0007669"/>
    <property type="project" value="UniProtKB-KW"/>
</dbReference>
<dbReference type="GO" id="GO:0003714">
    <property type="term" value="F:transcription corepressor activity"/>
    <property type="evidence" value="ECO:0007669"/>
    <property type="project" value="TreeGrafter"/>
</dbReference>
<dbReference type="SUPFAM" id="SSF56112">
    <property type="entry name" value="Protein kinase-like (PK-like)"/>
    <property type="match status" value="1"/>
</dbReference>
<dbReference type="InterPro" id="IPR008271">
    <property type="entry name" value="Ser/Thr_kinase_AS"/>
</dbReference>
<dbReference type="InterPro" id="IPR000719">
    <property type="entry name" value="Prot_kinase_dom"/>
</dbReference>
<dbReference type="GO" id="GO:0045944">
    <property type="term" value="P:positive regulation of transcription by RNA polymerase II"/>
    <property type="evidence" value="ECO:0007669"/>
    <property type="project" value="TreeGrafter"/>
</dbReference>
<keyword evidence="7" id="KW-0238">DNA-binding</keyword>
<dbReference type="PROSITE" id="PS00108">
    <property type="entry name" value="PROTEIN_KINASE_ST"/>
    <property type="match status" value="1"/>
</dbReference>
<evidence type="ECO:0000256" key="4">
    <source>
        <dbReference type="ARBA" id="ARBA00022777"/>
    </source>
</evidence>
<dbReference type="GO" id="GO:0005524">
    <property type="term" value="F:ATP binding"/>
    <property type="evidence" value="ECO:0007669"/>
    <property type="project" value="UniProtKB-KW"/>
</dbReference>
<dbReference type="PANTHER" id="PTHR24058:SF53">
    <property type="entry name" value="HOMEODOMAIN-INTERACTING PROTEIN KINASE 2"/>
    <property type="match status" value="1"/>
</dbReference>
<keyword evidence="5" id="KW-0067">ATP-binding</keyword>
<dbReference type="KEGG" id="nfu:107373312"/>
<evidence type="ECO:0000259" key="6">
    <source>
        <dbReference type="PROSITE" id="PS50011"/>
    </source>
</evidence>
<evidence type="ECO:0000256" key="1">
    <source>
        <dbReference type="ARBA" id="ARBA00022527"/>
    </source>
</evidence>
<dbReference type="EMBL" id="JAAVVJ010000008">
    <property type="protein sequence ID" value="KAF7218194.1"/>
    <property type="molecule type" value="Genomic_DNA"/>
</dbReference>
<keyword evidence="7" id="KW-0371">Homeobox</keyword>
<gene>
    <name evidence="7" type="ORF">G4P62_019572</name>
</gene>
<keyword evidence="2" id="KW-0808">Transferase</keyword>
<dbReference type="OMA" id="GKDERDQ"/>
<dbReference type="Proteomes" id="UP000822369">
    <property type="component" value="Chromosome 8"/>
</dbReference>
<evidence type="ECO:0000313" key="7">
    <source>
        <dbReference type="EMBL" id="KAF7218194.1"/>
    </source>
</evidence>
<keyword evidence="1" id="KW-0723">Serine/threonine-protein kinase</keyword>
<dbReference type="GO" id="GO:0046332">
    <property type="term" value="F:SMAD binding"/>
    <property type="evidence" value="ECO:0007669"/>
    <property type="project" value="TreeGrafter"/>
</dbReference>
<dbReference type="Pfam" id="PF00069">
    <property type="entry name" value="Pkinase"/>
    <property type="match status" value="1"/>
</dbReference>
<dbReference type="GO" id="GO:0016605">
    <property type="term" value="C:PML body"/>
    <property type="evidence" value="ECO:0007669"/>
    <property type="project" value="TreeGrafter"/>
</dbReference>
<evidence type="ECO:0000256" key="3">
    <source>
        <dbReference type="ARBA" id="ARBA00022741"/>
    </source>
</evidence>
<proteinExistence type="predicted"/>
<dbReference type="GO" id="GO:0042771">
    <property type="term" value="P:intrinsic apoptotic signaling pathway in response to DNA damage by p53 class mediator"/>
    <property type="evidence" value="ECO:0007669"/>
    <property type="project" value="TreeGrafter"/>
</dbReference>
<dbReference type="GO" id="GO:0004674">
    <property type="term" value="F:protein serine/threonine kinase activity"/>
    <property type="evidence" value="ECO:0007669"/>
    <property type="project" value="UniProtKB-KW"/>
</dbReference>
<name>A0A9D2YF24_NOTFU</name>
<keyword evidence="4 7" id="KW-0418">Kinase</keyword>
<organism evidence="7 8">
    <name type="scientific">Nothobranchius furzeri</name>
    <name type="common">Turquoise killifish</name>
    <dbReference type="NCBI Taxonomy" id="105023"/>
    <lineage>
        <taxon>Eukaryota</taxon>
        <taxon>Metazoa</taxon>
        <taxon>Chordata</taxon>
        <taxon>Craniata</taxon>
        <taxon>Vertebrata</taxon>
        <taxon>Euteleostomi</taxon>
        <taxon>Actinopterygii</taxon>
        <taxon>Neopterygii</taxon>
        <taxon>Teleostei</taxon>
        <taxon>Neoteleostei</taxon>
        <taxon>Acanthomorphata</taxon>
        <taxon>Ovalentaria</taxon>
        <taxon>Atherinomorphae</taxon>
        <taxon>Cyprinodontiformes</taxon>
        <taxon>Nothobranchiidae</taxon>
        <taxon>Nothobranchius</taxon>
    </lineage>
</organism>
<dbReference type="OrthoDB" id="437530at2759"/>
<comment type="caution">
    <text evidence="7">The sequence shown here is derived from an EMBL/GenBank/DDBJ whole genome shotgun (WGS) entry which is preliminary data.</text>
</comment>
<dbReference type="PROSITE" id="PS50011">
    <property type="entry name" value="PROTEIN_KINASE_DOM"/>
    <property type="match status" value="1"/>
</dbReference>
<evidence type="ECO:0000313" key="8">
    <source>
        <dbReference type="Proteomes" id="UP000822369"/>
    </source>
</evidence>
<dbReference type="AlphaFoldDB" id="A0A9D2YF24"/>
<feature type="domain" description="Protein kinase" evidence="6">
    <location>
        <begin position="1"/>
        <end position="119"/>
    </location>
</feature>
<dbReference type="GO" id="GO:0003713">
    <property type="term" value="F:transcription coactivator activity"/>
    <property type="evidence" value="ECO:0007669"/>
    <property type="project" value="TreeGrafter"/>
</dbReference>
<protein>
    <submittedName>
        <fullName evidence="7">Homeodomain-interacting protein kinase 1-like</fullName>
    </submittedName>
</protein>
<dbReference type="PANTHER" id="PTHR24058">
    <property type="entry name" value="DUAL SPECIFICITY PROTEIN KINASE"/>
    <property type="match status" value="1"/>
</dbReference>
<evidence type="ECO:0000256" key="2">
    <source>
        <dbReference type="ARBA" id="ARBA00022679"/>
    </source>
</evidence>
<evidence type="ECO:0000256" key="5">
    <source>
        <dbReference type="ARBA" id="ARBA00022840"/>
    </source>
</evidence>
<sequence>MPLQDIRIVIQQLATPFDALKKVGVIHTDVKTNNIMYVDQTIKPLQVKLIDFDMSVFTKDAKSIRDNQVLRYKAPELIFGLSYSEALDIWSLGCVMSEMVFKCKLFPGAGEDEVVSNSV</sequence>
<accession>A0A9D2YF24</accession>
<reference evidence="7" key="1">
    <citation type="submission" date="2020-03" db="EMBL/GenBank/DDBJ databases">
        <title>Intra-Species Differences in Population Size shape Life History and Genome Evolution.</title>
        <authorList>
            <person name="Willemsen D."/>
            <person name="Cui R."/>
            <person name="Valenzano D.R."/>
        </authorList>
    </citation>
    <scope>NUCLEOTIDE SEQUENCE</scope>
    <source>
        <strain evidence="7">GRZ</strain>
        <tissue evidence="7">Whole</tissue>
    </source>
</reference>
<dbReference type="GO" id="GO:0007224">
    <property type="term" value="P:smoothened signaling pathway"/>
    <property type="evidence" value="ECO:0007669"/>
    <property type="project" value="TreeGrafter"/>
</dbReference>
<dbReference type="GO" id="GO:0004713">
    <property type="term" value="F:protein tyrosine kinase activity"/>
    <property type="evidence" value="ECO:0007669"/>
    <property type="project" value="TreeGrafter"/>
</dbReference>
<dbReference type="GO" id="GO:0005737">
    <property type="term" value="C:cytoplasm"/>
    <property type="evidence" value="ECO:0007669"/>
    <property type="project" value="TreeGrafter"/>
</dbReference>
<dbReference type="InterPro" id="IPR011009">
    <property type="entry name" value="Kinase-like_dom_sf"/>
</dbReference>
<keyword evidence="3" id="KW-0547">Nucleotide-binding</keyword>
<dbReference type="InterPro" id="IPR050494">
    <property type="entry name" value="Ser_Thr_dual-spec_kinase"/>
</dbReference>
<dbReference type="Gene3D" id="1.10.510.10">
    <property type="entry name" value="Transferase(Phosphotransferase) domain 1"/>
    <property type="match status" value="1"/>
</dbReference>